<comment type="function">
    <text evidence="1 6">Removes the N-terminal methionine from nascent proteins. The N-terminal methionine is often cleaved when the second residue in the primary sequence is small and uncharged (Met-Ala-, Cys, Gly, Pro, Ser, Thr, or Val). Requires deformylation of the N(alpha)-formylated initiator methionine before it can be hydrolyzed.</text>
</comment>
<dbReference type="Proteomes" id="UP000192343">
    <property type="component" value="Unassembled WGS sequence"/>
</dbReference>
<dbReference type="GO" id="GO:0046872">
    <property type="term" value="F:metal ion binding"/>
    <property type="evidence" value="ECO:0007669"/>
    <property type="project" value="UniProtKB-UniRule"/>
</dbReference>
<feature type="binding site" evidence="6">
    <location>
        <position position="175"/>
    </location>
    <ligand>
        <name>substrate</name>
    </ligand>
</feature>
<dbReference type="InterPro" id="IPR001714">
    <property type="entry name" value="Pept_M24_MAP"/>
</dbReference>
<evidence type="ECO:0000313" key="9">
    <source>
        <dbReference type="EMBL" id="ORC37330.1"/>
    </source>
</evidence>
<keyword evidence="2 6" id="KW-0031">Aminopeptidase</keyword>
<reference evidence="9 10" key="1">
    <citation type="submission" date="2017-03" db="EMBL/GenBank/DDBJ databases">
        <title>Draft Genome sequence of Marispirochaeta sp. strain JC444.</title>
        <authorList>
            <person name="Shivani Y."/>
            <person name="Subhash Y."/>
            <person name="Sasikala C."/>
            <person name="Ramana C."/>
        </authorList>
    </citation>
    <scope>NUCLEOTIDE SEQUENCE [LARGE SCALE GENOMIC DNA]</scope>
    <source>
        <strain evidence="9 10">JC444</strain>
    </source>
</reference>
<comment type="subunit">
    <text evidence="6">Monomer.</text>
</comment>
<feature type="binding site" evidence="6">
    <location>
        <position position="201"/>
    </location>
    <ligand>
        <name>a divalent metal cation</name>
        <dbReference type="ChEBI" id="CHEBI:60240"/>
        <label>2</label>
        <note>catalytic</note>
    </ligand>
</feature>
<dbReference type="Pfam" id="PF00557">
    <property type="entry name" value="Peptidase_M24"/>
    <property type="match status" value="1"/>
</dbReference>
<dbReference type="AlphaFoldDB" id="A0A1Y1S1F8"/>
<dbReference type="Gene3D" id="3.90.230.10">
    <property type="entry name" value="Creatinase/methionine aminopeptidase superfamily"/>
    <property type="match status" value="1"/>
</dbReference>
<dbReference type="InterPro" id="IPR036005">
    <property type="entry name" value="Creatinase/aminopeptidase-like"/>
</dbReference>
<dbReference type="PANTHER" id="PTHR43330">
    <property type="entry name" value="METHIONINE AMINOPEPTIDASE"/>
    <property type="match status" value="1"/>
</dbReference>
<dbReference type="GO" id="GO:0006508">
    <property type="term" value="P:proteolysis"/>
    <property type="evidence" value="ECO:0007669"/>
    <property type="project" value="UniProtKB-KW"/>
</dbReference>
<feature type="binding site" evidence="6">
    <location>
        <position position="105"/>
    </location>
    <ligand>
        <name>a divalent metal cation</name>
        <dbReference type="ChEBI" id="CHEBI:60240"/>
        <label>1</label>
    </ligand>
</feature>
<feature type="binding site" evidence="6">
    <location>
        <position position="232"/>
    </location>
    <ligand>
        <name>a divalent metal cation</name>
        <dbReference type="ChEBI" id="CHEBI:60240"/>
        <label>2</label>
        <note>catalytic</note>
    </ligand>
</feature>
<dbReference type="EMBL" id="MWQY01000003">
    <property type="protein sequence ID" value="ORC37330.1"/>
    <property type="molecule type" value="Genomic_DNA"/>
</dbReference>
<evidence type="ECO:0000256" key="2">
    <source>
        <dbReference type="ARBA" id="ARBA00022438"/>
    </source>
</evidence>
<feature type="binding site" evidence="6">
    <location>
        <position position="168"/>
    </location>
    <ligand>
        <name>a divalent metal cation</name>
        <dbReference type="ChEBI" id="CHEBI:60240"/>
        <label>2</label>
        <note>catalytic</note>
    </ligand>
</feature>
<evidence type="ECO:0000259" key="8">
    <source>
        <dbReference type="Pfam" id="PF00557"/>
    </source>
</evidence>
<dbReference type="HAMAP" id="MF_01974">
    <property type="entry name" value="MetAP_1"/>
    <property type="match status" value="1"/>
</dbReference>
<comment type="cofactor">
    <cofactor evidence="6">
        <name>Co(2+)</name>
        <dbReference type="ChEBI" id="CHEBI:48828"/>
    </cofactor>
    <cofactor evidence="6">
        <name>Zn(2+)</name>
        <dbReference type="ChEBI" id="CHEBI:29105"/>
    </cofactor>
    <cofactor evidence="6">
        <name>Mn(2+)</name>
        <dbReference type="ChEBI" id="CHEBI:29035"/>
    </cofactor>
    <cofactor evidence="6">
        <name>Fe(2+)</name>
        <dbReference type="ChEBI" id="CHEBI:29033"/>
    </cofactor>
    <text evidence="6">Binds 2 divalent metal cations per subunit. Has a high-affinity and a low affinity metal-binding site. The true nature of the physiological cofactor is under debate. The enzyme is active with cobalt, zinc, manganese or divalent iron ions. Most likely, methionine aminopeptidases function as mononuclear Fe(2+)-metalloproteases under physiological conditions, and the catalytically relevant metal-binding site has been assigned to the histidine-containing high-affinity site.</text>
</comment>
<keyword evidence="10" id="KW-1185">Reference proteome</keyword>
<evidence type="ECO:0000256" key="5">
    <source>
        <dbReference type="ARBA" id="ARBA00022801"/>
    </source>
</evidence>
<organism evidence="9 10">
    <name type="scientific">Marispirochaeta aestuarii</name>
    <dbReference type="NCBI Taxonomy" id="1963862"/>
    <lineage>
        <taxon>Bacteria</taxon>
        <taxon>Pseudomonadati</taxon>
        <taxon>Spirochaetota</taxon>
        <taxon>Spirochaetia</taxon>
        <taxon>Spirochaetales</taxon>
        <taxon>Spirochaetaceae</taxon>
        <taxon>Marispirochaeta</taxon>
    </lineage>
</organism>
<evidence type="ECO:0000256" key="4">
    <source>
        <dbReference type="ARBA" id="ARBA00022723"/>
    </source>
</evidence>
<dbReference type="GO" id="GO:0004239">
    <property type="term" value="F:initiator methionyl aminopeptidase activity"/>
    <property type="evidence" value="ECO:0007669"/>
    <property type="project" value="UniProtKB-UniRule"/>
</dbReference>
<dbReference type="GO" id="GO:0070006">
    <property type="term" value="F:metalloaminopeptidase activity"/>
    <property type="evidence" value="ECO:0007669"/>
    <property type="project" value="UniProtKB-UniRule"/>
</dbReference>
<dbReference type="CDD" id="cd01086">
    <property type="entry name" value="MetAP1"/>
    <property type="match status" value="1"/>
</dbReference>
<proteinExistence type="inferred from homology"/>
<dbReference type="NCBIfam" id="TIGR00500">
    <property type="entry name" value="met_pdase_I"/>
    <property type="match status" value="1"/>
</dbReference>
<comment type="similarity">
    <text evidence="6">Belongs to the peptidase M24A family. Methionine aminopeptidase type 1 subfamily.</text>
</comment>
<evidence type="ECO:0000256" key="7">
    <source>
        <dbReference type="RuleBase" id="RU003653"/>
    </source>
</evidence>
<feature type="binding site" evidence="6">
    <location>
        <position position="94"/>
    </location>
    <ligand>
        <name>a divalent metal cation</name>
        <dbReference type="ChEBI" id="CHEBI:60240"/>
        <label>1</label>
    </ligand>
</feature>
<evidence type="ECO:0000256" key="1">
    <source>
        <dbReference type="ARBA" id="ARBA00002521"/>
    </source>
</evidence>
<comment type="catalytic activity">
    <reaction evidence="6 7">
        <text>Release of N-terminal amino acids, preferentially methionine, from peptides and arylamides.</text>
        <dbReference type="EC" id="3.4.11.18"/>
    </reaction>
</comment>
<dbReference type="SUPFAM" id="SSF55920">
    <property type="entry name" value="Creatinase/aminopeptidase"/>
    <property type="match status" value="1"/>
</dbReference>
<dbReference type="PANTHER" id="PTHR43330:SF27">
    <property type="entry name" value="METHIONINE AMINOPEPTIDASE"/>
    <property type="match status" value="1"/>
</dbReference>
<feature type="binding site" evidence="6">
    <location>
        <position position="232"/>
    </location>
    <ligand>
        <name>a divalent metal cation</name>
        <dbReference type="ChEBI" id="CHEBI:60240"/>
        <label>1</label>
    </ligand>
</feature>
<feature type="domain" description="Peptidase M24" evidence="8">
    <location>
        <begin position="11"/>
        <end position="237"/>
    </location>
</feature>
<dbReference type="STRING" id="1963862.B4O97_03820"/>
<keyword evidence="3 6" id="KW-0645">Protease</keyword>
<evidence type="ECO:0000256" key="3">
    <source>
        <dbReference type="ARBA" id="ARBA00022670"/>
    </source>
</evidence>
<comment type="caution">
    <text evidence="9">The sequence shown here is derived from an EMBL/GenBank/DDBJ whole genome shotgun (WGS) entry which is preliminary data.</text>
</comment>
<dbReference type="EC" id="3.4.11.18" evidence="6 7"/>
<dbReference type="OrthoDB" id="9802055at2"/>
<dbReference type="InterPro" id="IPR000994">
    <property type="entry name" value="Pept_M24"/>
</dbReference>
<accession>A0A1Y1S1F8</accession>
<evidence type="ECO:0000313" key="10">
    <source>
        <dbReference type="Proteomes" id="UP000192343"/>
    </source>
</evidence>
<name>A0A1Y1S1F8_9SPIO</name>
<feature type="binding site" evidence="6">
    <location>
        <position position="77"/>
    </location>
    <ligand>
        <name>substrate</name>
    </ligand>
</feature>
<protein>
    <recommendedName>
        <fullName evidence="6 7">Methionine aminopeptidase</fullName>
        <shortName evidence="6">MAP</shortName>
        <shortName evidence="6">MetAP</shortName>
        <ecNumber evidence="6 7">3.4.11.18</ecNumber>
    </recommendedName>
    <alternativeName>
        <fullName evidence="6">Peptidase M</fullName>
    </alternativeName>
</protein>
<sequence length="250" mass="27378">MIRLKNRTQLEGIRRSCRLLAEVFDLLEPLVVPGISTKELDEAAEKAIRDGGGEPAFLGYMGYPASICASVNEVVIHGIPNGTKLKEGDIISIDMGINLSGYYSDRALTLPVGRIDQKKQKLMDITRECLDIAISKAVAGNRIKDISRAVFEHADSAGYGVVRDFCGHGTGIELHEEPQVPNYVGRGPNPRLKPGMVIALEPMINQGTHEVVILDDDWTVVTADRKPSAHFEHTVAILEDGTEILTRPRT</sequence>
<gene>
    <name evidence="6" type="primary">map</name>
    <name evidence="9" type="ORF">B4O97_03820</name>
</gene>
<keyword evidence="5 6" id="KW-0378">Hydrolase</keyword>
<dbReference type="PRINTS" id="PR00599">
    <property type="entry name" value="MAPEPTIDASE"/>
</dbReference>
<dbReference type="GO" id="GO:0005829">
    <property type="term" value="C:cytosol"/>
    <property type="evidence" value="ECO:0007669"/>
    <property type="project" value="TreeGrafter"/>
</dbReference>
<feature type="binding site" evidence="6">
    <location>
        <position position="105"/>
    </location>
    <ligand>
        <name>a divalent metal cation</name>
        <dbReference type="ChEBI" id="CHEBI:60240"/>
        <label>2</label>
        <note>catalytic</note>
    </ligand>
</feature>
<dbReference type="InterPro" id="IPR002467">
    <property type="entry name" value="Pept_M24A_MAP1"/>
</dbReference>
<dbReference type="RefSeq" id="WP_083048498.1">
    <property type="nucleotide sequence ID" value="NZ_CAXXQO010000002.1"/>
</dbReference>
<evidence type="ECO:0000256" key="6">
    <source>
        <dbReference type="HAMAP-Rule" id="MF_01974"/>
    </source>
</evidence>
<keyword evidence="4 6" id="KW-0479">Metal-binding</keyword>